<evidence type="ECO:0000256" key="4">
    <source>
        <dbReference type="PROSITE-ProRule" id="PRU00335"/>
    </source>
</evidence>
<reference evidence="7 8" key="1">
    <citation type="submission" date="2015-03" db="EMBL/GenBank/DDBJ databases">
        <title>Luteipulveratus halotolerans sp. nov., a novel actinobacterium (Dermacoccaceae) from Sarawak, Malaysia.</title>
        <authorList>
            <person name="Juboi H."/>
            <person name="Basik A."/>
            <person name="Shamsul S.S."/>
            <person name="Arnold P."/>
            <person name="Schmitt E.K."/>
            <person name="Sanglier J.-J."/>
            <person name="Yeo T."/>
        </authorList>
    </citation>
    <scope>NUCLEOTIDE SEQUENCE [LARGE SCALE GENOMIC DNA]</scope>
    <source>
        <strain evidence="7 8">MN07-A0370</strain>
    </source>
</reference>
<keyword evidence="3" id="KW-0804">Transcription</keyword>
<dbReference type="Proteomes" id="UP000066480">
    <property type="component" value="Chromosome"/>
</dbReference>
<dbReference type="EMBL" id="CP011112">
    <property type="protein sequence ID" value="AKU15853.1"/>
    <property type="molecule type" value="Genomic_DNA"/>
</dbReference>
<dbReference type="OrthoDB" id="3192968at2"/>
<sequence length="216" mass="23181">MASEQPLRADARRNRDRLLVATRTLLAQRGTAVSMDEIARTAGVGSGTLYRHFPDRTRLLTAVLADRIQTVIEAIEAAADIEDPEVALRTALHEFGSVVAADRAVTELLIAEHVVELPDNDALQVRALELLEGIVARAHAAGVLRTDIAATDLPPLIVAAVRAPLPGLGDTEDPDLWERYLQVISDGLRPSAASTPLPHHAPPMPGLSRDQTRDAG</sequence>
<evidence type="ECO:0000313" key="7">
    <source>
        <dbReference type="EMBL" id="AKU15853.1"/>
    </source>
</evidence>
<organism evidence="7 8">
    <name type="scientific">Luteipulveratus mongoliensis</name>
    <dbReference type="NCBI Taxonomy" id="571913"/>
    <lineage>
        <taxon>Bacteria</taxon>
        <taxon>Bacillati</taxon>
        <taxon>Actinomycetota</taxon>
        <taxon>Actinomycetes</taxon>
        <taxon>Micrococcales</taxon>
        <taxon>Dermacoccaceae</taxon>
        <taxon>Luteipulveratus</taxon>
    </lineage>
</organism>
<dbReference type="GO" id="GO:0000976">
    <property type="term" value="F:transcription cis-regulatory region binding"/>
    <property type="evidence" value="ECO:0007669"/>
    <property type="project" value="TreeGrafter"/>
</dbReference>
<evidence type="ECO:0000256" key="3">
    <source>
        <dbReference type="ARBA" id="ARBA00023163"/>
    </source>
</evidence>
<evidence type="ECO:0000313" key="8">
    <source>
        <dbReference type="Proteomes" id="UP000066480"/>
    </source>
</evidence>
<keyword evidence="8" id="KW-1185">Reference proteome</keyword>
<protein>
    <recommendedName>
        <fullName evidence="6">HTH tetR-type domain-containing protein</fullName>
    </recommendedName>
</protein>
<feature type="region of interest" description="Disordered" evidence="5">
    <location>
        <begin position="191"/>
        <end position="216"/>
    </location>
</feature>
<evidence type="ECO:0000256" key="5">
    <source>
        <dbReference type="SAM" id="MobiDB-lite"/>
    </source>
</evidence>
<dbReference type="GO" id="GO:0003700">
    <property type="term" value="F:DNA-binding transcription factor activity"/>
    <property type="evidence" value="ECO:0007669"/>
    <property type="project" value="TreeGrafter"/>
</dbReference>
<dbReference type="InterPro" id="IPR001647">
    <property type="entry name" value="HTH_TetR"/>
</dbReference>
<dbReference type="Pfam" id="PF00440">
    <property type="entry name" value="TetR_N"/>
    <property type="match status" value="1"/>
</dbReference>
<name>A0A0K1JGZ3_9MICO</name>
<dbReference type="PANTHER" id="PTHR30055:SF234">
    <property type="entry name" value="HTH-TYPE TRANSCRIPTIONAL REGULATOR BETI"/>
    <property type="match status" value="1"/>
</dbReference>
<dbReference type="InterPro" id="IPR009057">
    <property type="entry name" value="Homeodomain-like_sf"/>
</dbReference>
<dbReference type="PANTHER" id="PTHR30055">
    <property type="entry name" value="HTH-TYPE TRANSCRIPTIONAL REGULATOR RUTR"/>
    <property type="match status" value="1"/>
</dbReference>
<gene>
    <name evidence="7" type="ORF">VV02_08295</name>
</gene>
<keyword evidence="1" id="KW-0805">Transcription regulation</keyword>
<dbReference type="AlphaFoldDB" id="A0A0K1JGZ3"/>
<dbReference type="InterPro" id="IPR050109">
    <property type="entry name" value="HTH-type_TetR-like_transc_reg"/>
</dbReference>
<dbReference type="SUPFAM" id="SSF48498">
    <property type="entry name" value="Tetracyclin repressor-like, C-terminal domain"/>
    <property type="match status" value="1"/>
</dbReference>
<evidence type="ECO:0000256" key="1">
    <source>
        <dbReference type="ARBA" id="ARBA00023015"/>
    </source>
</evidence>
<dbReference type="RefSeq" id="WP_052590931.1">
    <property type="nucleotide sequence ID" value="NZ_CP011112.1"/>
</dbReference>
<dbReference type="PROSITE" id="PS50977">
    <property type="entry name" value="HTH_TETR_2"/>
    <property type="match status" value="1"/>
</dbReference>
<dbReference type="InterPro" id="IPR036271">
    <property type="entry name" value="Tet_transcr_reg_TetR-rel_C_sf"/>
</dbReference>
<dbReference type="InterPro" id="IPR049445">
    <property type="entry name" value="TetR_SbtR-like_C"/>
</dbReference>
<dbReference type="PATRIC" id="fig|571913.6.peg.1701"/>
<feature type="domain" description="HTH tetR-type" evidence="6">
    <location>
        <begin position="12"/>
        <end position="71"/>
    </location>
</feature>
<dbReference type="KEGG" id="lmoi:VV02_08295"/>
<dbReference type="STRING" id="571913.VV02_08295"/>
<keyword evidence="2 4" id="KW-0238">DNA-binding</keyword>
<dbReference type="PRINTS" id="PR00455">
    <property type="entry name" value="HTHTETR"/>
</dbReference>
<dbReference type="SUPFAM" id="SSF46689">
    <property type="entry name" value="Homeodomain-like"/>
    <property type="match status" value="1"/>
</dbReference>
<proteinExistence type="predicted"/>
<evidence type="ECO:0000259" key="6">
    <source>
        <dbReference type="PROSITE" id="PS50977"/>
    </source>
</evidence>
<evidence type="ECO:0000256" key="2">
    <source>
        <dbReference type="ARBA" id="ARBA00023125"/>
    </source>
</evidence>
<accession>A0A0K1JGZ3</accession>
<feature type="DNA-binding region" description="H-T-H motif" evidence="4">
    <location>
        <begin position="34"/>
        <end position="53"/>
    </location>
</feature>
<dbReference type="Pfam" id="PF21597">
    <property type="entry name" value="TetR_C_43"/>
    <property type="match status" value="1"/>
</dbReference>
<dbReference type="Gene3D" id="1.10.357.10">
    <property type="entry name" value="Tetracycline Repressor, domain 2"/>
    <property type="match status" value="1"/>
</dbReference>